<dbReference type="Gene3D" id="3.30.1330.60">
    <property type="entry name" value="OmpA-like domain"/>
    <property type="match status" value="1"/>
</dbReference>
<keyword evidence="7" id="KW-0131">Cell cycle</keyword>
<keyword evidence="6 10" id="KW-0449">Lipoprotein</keyword>
<evidence type="ECO:0000259" key="9">
    <source>
        <dbReference type="PROSITE" id="PS51123"/>
    </source>
</evidence>
<evidence type="ECO:0000256" key="4">
    <source>
        <dbReference type="ARBA" id="ARBA00023139"/>
    </source>
</evidence>
<dbReference type="PANTHER" id="PTHR30329">
    <property type="entry name" value="STATOR ELEMENT OF FLAGELLAR MOTOR COMPLEX"/>
    <property type="match status" value="1"/>
</dbReference>
<evidence type="ECO:0000313" key="11">
    <source>
        <dbReference type="Proteomes" id="UP001500604"/>
    </source>
</evidence>
<name>A0ABP8UZF8_9GAMM</name>
<dbReference type="InterPro" id="IPR039001">
    <property type="entry name" value="Pal"/>
</dbReference>
<comment type="caution">
    <text evidence="10">The sequence shown here is derived from an EMBL/GenBank/DDBJ whole genome shotgun (WGS) entry which is preliminary data.</text>
</comment>
<comment type="subcellular location">
    <subcellularLocation>
        <location evidence="1">Cell outer membrane</location>
    </subcellularLocation>
</comment>
<dbReference type="RefSeq" id="WP_345194899.1">
    <property type="nucleotide sequence ID" value="NZ_BAABFL010000121.1"/>
</dbReference>
<organism evidence="10 11">
    <name type="scientific">Kistimonas scapharcae</name>
    <dbReference type="NCBI Taxonomy" id="1036133"/>
    <lineage>
        <taxon>Bacteria</taxon>
        <taxon>Pseudomonadati</taxon>
        <taxon>Pseudomonadota</taxon>
        <taxon>Gammaproteobacteria</taxon>
        <taxon>Oceanospirillales</taxon>
        <taxon>Endozoicomonadaceae</taxon>
        <taxon>Kistimonas</taxon>
    </lineage>
</organism>
<comment type="similarity">
    <text evidence="7">Belongs to the Pal lipoprotein family.</text>
</comment>
<accession>A0ABP8UZF8</accession>
<dbReference type="PANTHER" id="PTHR30329:SF21">
    <property type="entry name" value="LIPOPROTEIN YIAD-RELATED"/>
    <property type="match status" value="1"/>
</dbReference>
<evidence type="ECO:0000256" key="3">
    <source>
        <dbReference type="ARBA" id="ARBA00023136"/>
    </source>
</evidence>
<feature type="domain" description="OmpA-like" evidence="9">
    <location>
        <begin position="69"/>
        <end position="188"/>
    </location>
</feature>
<dbReference type="InterPro" id="IPR036737">
    <property type="entry name" value="OmpA-like_sf"/>
</dbReference>
<keyword evidence="2" id="KW-0732">Signal</keyword>
<comment type="function">
    <text evidence="7">Part of the Tol-Pal system, which plays a role in outer membrane invagination during cell division and is important for maintaining outer membrane integrity.</text>
</comment>
<dbReference type="InterPro" id="IPR006664">
    <property type="entry name" value="OMP_bac"/>
</dbReference>
<keyword evidence="3 8" id="KW-0472">Membrane</keyword>
<evidence type="ECO:0000256" key="6">
    <source>
        <dbReference type="ARBA" id="ARBA00023288"/>
    </source>
</evidence>
<sequence length="189" mass="20307">MELAKIGKGLVAALMATYLVGCASSGGSSSGQEMAGEADQSVTEVVTTPIVDPAVQAVIDSGKVQATPEQITEMLSRDVYNFDFDSDRLSAEDYLALDVQAAYLTSEAGKNVNLIIRGHTDERGTRTYNLALGERRANAVKNYLMLKGITSDRIEVISYGFEKPLDPAHSDAAWTKNRRAEIDSANGTL</sequence>
<dbReference type="Pfam" id="PF00691">
    <property type="entry name" value="OmpA"/>
    <property type="match status" value="1"/>
</dbReference>
<keyword evidence="4" id="KW-0564">Palmitate</keyword>
<dbReference type="PROSITE" id="PS51123">
    <property type="entry name" value="OMPA_2"/>
    <property type="match status" value="1"/>
</dbReference>
<dbReference type="Proteomes" id="UP001500604">
    <property type="component" value="Unassembled WGS sequence"/>
</dbReference>
<dbReference type="InterPro" id="IPR006690">
    <property type="entry name" value="OMPA-like_CS"/>
</dbReference>
<dbReference type="InterPro" id="IPR050330">
    <property type="entry name" value="Bact_OuterMem_StrucFunc"/>
</dbReference>
<gene>
    <name evidence="7 10" type="primary">pal</name>
    <name evidence="10" type="ORF">GCM10023116_14080</name>
</gene>
<evidence type="ECO:0000313" key="10">
    <source>
        <dbReference type="EMBL" id="GAA4649134.1"/>
    </source>
</evidence>
<dbReference type="InterPro" id="IPR006665">
    <property type="entry name" value="OmpA-like"/>
</dbReference>
<dbReference type="SUPFAM" id="SSF103088">
    <property type="entry name" value="OmpA-like"/>
    <property type="match status" value="1"/>
</dbReference>
<evidence type="ECO:0000256" key="8">
    <source>
        <dbReference type="PROSITE-ProRule" id="PRU00473"/>
    </source>
</evidence>
<dbReference type="PRINTS" id="PR01021">
    <property type="entry name" value="OMPADOMAIN"/>
</dbReference>
<keyword evidence="11" id="KW-1185">Reference proteome</keyword>
<comment type="subunit">
    <text evidence="7">The Tol-Pal system is composed of five core proteins: the inner membrane proteins TolA, TolQ and TolR, the periplasmic protein TolB and the outer membrane protein Pal. They form a network linking the inner and outer membranes and the peptidoglycan layer.</text>
</comment>
<keyword evidence="5" id="KW-0998">Cell outer membrane</keyword>
<keyword evidence="7" id="KW-0132">Cell division</keyword>
<dbReference type="HAMAP" id="MF_02204">
    <property type="entry name" value="Pal"/>
    <property type="match status" value="1"/>
</dbReference>
<dbReference type="PROSITE" id="PS01068">
    <property type="entry name" value="OMPA_1"/>
    <property type="match status" value="1"/>
</dbReference>
<dbReference type="CDD" id="cd07185">
    <property type="entry name" value="OmpA_C-like"/>
    <property type="match status" value="1"/>
</dbReference>
<evidence type="ECO:0000256" key="7">
    <source>
        <dbReference type="HAMAP-Rule" id="MF_02204"/>
    </source>
</evidence>
<evidence type="ECO:0000256" key="1">
    <source>
        <dbReference type="ARBA" id="ARBA00004442"/>
    </source>
</evidence>
<reference evidence="11" key="1">
    <citation type="journal article" date="2019" name="Int. J. Syst. Evol. Microbiol.">
        <title>The Global Catalogue of Microorganisms (GCM) 10K type strain sequencing project: providing services to taxonomists for standard genome sequencing and annotation.</title>
        <authorList>
            <consortium name="The Broad Institute Genomics Platform"/>
            <consortium name="The Broad Institute Genome Sequencing Center for Infectious Disease"/>
            <person name="Wu L."/>
            <person name="Ma J."/>
        </authorList>
    </citation>
    <scope>NUCLEOTIDE SEQUENCE [LARGE SCALE GENOMIC DNA]</scope>
    <source>
        <strain evidence="11">JCM 17805</strain>
    </source>
</reference>
<dbReference type="EMBL" id="BAABFL010000121">
    <property type="protein sequence ID" value="GAA4649134.1"/>
    <property type="molecule type" value="Genomic_DNA"/>
</dbReference>
<proteinExistence type="inferred from homology"/>
<evidence type="ECO:0000256" key="5">
    <source>
        <dbReference type="ARBA" id="ARBA00023237"/>
    </source>
</evidence>
<protein>
    <recommendedName>
        <fullName evidence="7">Peptidoglycan-associated protein</fullName>
    </recommendedName>
</protein>
<evidence type="ECO:0000256" key="2">
    <source>
        <dbReference type="ARBA" id="ARBA00022729"/>
    </source>
</evidence>